<feature type="domain" description="Myb/SANT-like DNA-binding" evidence="2">
    <location>
        <begin position="112"/>
        <end position="192"/>
    </location>
</feature>
<dbReference type="PANTHER" id="PTHR46327">
    <property type="entry name" value="F16F4.11 PROTEIN-RELATED"/>
    <property type="match status" value="1"/>
</dbReference>
<proteinExistence type="predicted"/>
<organism evidence="3 4">
    <name type="scientific">Nicotiana sylvestris</name>
    <name type="common">Wood tobacco</name>
    <name type="synonym">South American tobacco</name>
    <dbReference type="NCBI Taxonomy" id="4096"/>
    <lineage>
        <taxon>Eukaryota</taxon>
        <taxon>Viridiplantae</taxon>
        <taxon>Streptophyta</taxon>
        <taxon>Embryophyta</taxon>
        <taxon>Tracheophyta</taxon>
        <taxon>Spermatophyta</taxon>
        <taxon>Magnoliopsida</taxon>
        <taxon>eudicotyledons</taxon>
        <taxon>Gunneridae</taxon>
        <taxon>Pentapetalae</taxon>
        <taxon>asterids</taxon>
        <taxon>lamiids</taxon>
        <taxon>Solanales</taxon>
        <taxon>Solanaceae</taxon>
        <taxon>Nicotianoideae</taxon>
        <taxon>Nicotianeae</taxon>
        <taxon>Nicotiana</taxon>
    </lineage>
</organism>
<protein>
    <submittedName>
        <fullName evidence="4">Uncharacterized protein LOC104212013 isoform X1</fullName>
    </submittedName>
</protein>
<gene>
    <name evidence="4" type="primary">LOC104212013</name>
</gene>
<sequence length="366" mass="42296">MVYQIAAGINTFLDRASTACAFHRSRLVSGELELFSSMQVNHPNQGPVVLGQHAPEVMSFGVSNMEDIDQEMQLLDSIKLNSVEMPEAYHEGMNDVTEVSGHAEEKQPVYHRMKWTDDMVKLLITAVSYIGEDVLSNGVFIKKGKWRAISCVMAERGHHISPQQCEDKFNDMNKKFKRLNDILGRGTACHVVENPALLEMMDLSDNLKEEMKKLLGSKQLFYQEMCSYNNQNRLFLPHDQEVQQSVLLAVKGKDKCDTKNVLQDLPLKRKTSGEERVSKDKRVSMNNEEREIQDEHSLPRLRQLEEQKLQIQAQILELEKKRFKHMRFCSKEDKELQKMMLDNEVIKLENQRLVLELKLSGMRPFD</sequence>
<evidence type="ECO:0000256" key="1">
    <source>
        <dbReference type="SAM" id="Coils"/>
    </source>
</evidence>
<dbReference type="AlphaFoldDB" id="A0A1U7V3F1"/>
<dbReference type="RefSeq" id="XP_009759481.1">
    <property type="nucleotide sequence ID" value="XM_009761179.1"/>
</dbReference>
<keyword evidence="3" id="KW-1185">Reference proteome</keyword>
<reference evidence="3" key="1">
    <citation type="journal article" date="2013" name="Genome Biol.">
        <title>Reference genomes and transcriptomes of Nicotiana sylvestris and Nicotiana tomentosiformis.</title>
        <authorList>
            <person name="Sierro N."/>
            <person name="Battey J.N."/>
            <person name="Ouadi S."/>
            <person name="Bovet L."/>
            <person name="Goepfert S."/>
            <person name="Bakaher N."/>
            <person name="Peitsch M.C."/>
            <person name="Ivanov N.V."/>
        </authorList>
    </citation>
    <scope>NUCLEOTIDE SEQUENCE [LARGE SCALE GENOMIC DNA]</scope>
</reference>
<dbReference type="Pfam" id="PF13837">
    <property type="entry name" value="Myb_DNA-bind_4"/>
    <property type="match status" value="1"/>
</dbReference>
<dbReference type="InterPro" id="IPR044822">
    <property type="entry name" value="Myb_DNA-bind_4"/>
</dbReference>
<dbReference type="eggNOG" id="ENOG502QZMJ">
    <property type="taxonomic scope" value="Eukaryota"/>
</dbReference>
<name>A0A1U7V3F1_NICSY</name>
<reference evidence="4" key="2">
    <citation type="submission" date="2025-08" db="UniProtKB">
        <authorList>
            <consortium name="RefSeq"/>
        </authorList>
    </citation>
    <scope>IDENTIFICATION</scope>
    <source>
        <tissue evidence="4">Leaf</tissue>
    </source>
</reference>
<dbReference type="Proteomes" id="UP000189701">
    <property type="component" value="Unplaced"/>
</dbReference>
<accession>A0A1U7V3F1</accession>
<evidence type="ECO:0000313" key="4">
    <source>
        <dbReference type="RefSeq" id="XP_009759481.1"/>
    </source>
</evidence>
<evidence type="ECO:0000313" key="3">
    <source>
        <dbReference type="Proteomes" id="UP000189701"/>
    </source>
</evidence>
<dbReference type="PANTHER" id="PTHR46327:SF13">
    <property type="entry name" value="MYB_SANT-LIKE DNA-BINDING DOMAIN-CONTAINING PROTEIN"/>
    <property type="match status" value="1"/>
</dbReference>
<feature type="coiled-coil region" evidence="1">
    <location>
        <begin position="301"/>
        <end position="351"/>
    </location>
</feature>
<dbReference type="STRING" id="4096.A0A1U7V3F1"/>
<dbReference type="OrthoDB" id="641566at2759"/>
<dbReference type="Gene3D" id="1.10.10.60">
    <property type="entry name" value="Homeodomain-like"/>
    <property type="match status" value="1"/>
</dbReference>
<evidence type="ECO:0000259" key="2">
    <source>
        <dbReference type="Pfam" id="PF13837"/>
    </source>
</evidence>
<keyword evidence="1" id="KW-0175">Coiled coil</keyword>